<dbReference type="EMBL" id="BAAARW010000024">
    <property type="protein sequence ID" value="GAA2439314.1"/>
    <property type="molecule type" value="Genomic_DNA"/>
</dbReference>
<dbReference type="InterPro" id="IPR005471">
    <property type="entry name" value="Tscrpt_reg_IclR_N"/>
</dbReference>
<dbReference type="SUPFAM" id="SSF55781">
    <property type="entry name" value="GAF domain-like"/>
    <property type="match status" value="1"/>
</dbReference>
<dbReference type="Pfam" id="PF09339">
    <property type="entry name" value="HTH_IclR"/>
    <property type="match status" value="1"/>
</dbReference>
<organism evidence="6 7">
    <name type="scientific">Actinomadura vinacea</name>
    <dbReference type="NCBI Taxonomy" id="115336"/>
    <lineage>
        <taxon>Bacteria</taxon>
        <taxon>Bacillati</taxon>
        <taxon>Actinomycetota</taxon>
        <taxon>Actinomycetes</taxon>
        <taxon>Streptosporangiales</taxon>
        <taxon>Thermomonosporaceae</taxon>
        <taxon>Actinomadura</taxon>
    </lineage>
</organism>
<dbReference type="Proteomes" id="UP001501231">
    <property type="component" value="Unassembled WGS sequence"/>
</dbReference>
<dbReference type="InterPro" id="IPR036388">
    <property type="entry name" value="WH-like_DNA-bd_sf"/>
</dbReference>
<comment type="caution">
    <text evidence="6">The sequence shown here is derived from an EMBL/GenBank/DDBJ whole genome shotgun (WGS) entry which is preliminary data.</text>
</comment>
<keyword evidence="2" id="KW-0238">DNA-binding</keyword>
<dbReference type="SMART" id="SM00346">
    <property type="entry name" value="HTH_ICLR"/>
    <property type="match status" value="1"/>
</dbReference>
<dbReference type="Pfam" id="PF01614">
    <property type="entry name" value="IclR_C"/>
    <property type="match status" value="1"/>
</dbReference>
<dbReference type="PANTHER" id="PTHR30136:SF35">
    <property type="entry name" value="HTH-TYPE TRANSCRIPTIONAL REGULATOR RV1719"/>
    <property type="match status" value="1"/>
</dbReference>
<dbReference type="InterPro" id="IPR014757">
    <property type="entry name" value="Tscrpt_reg_IclR_C"/>
</dbReference>
<keyword evidence="3" id="KW-0804">Transcription</keyword>
<reference evidence="6 7" key="1">
    <citation type="journal article" date="2019" name="Int. J. Syst. Evol. Microbiol.">
        <title>The Global Catalogue of Microorganisms (GCM) 10K type strain sequencing project: providing services to taxonomists for standard genome sequencing and annotation.</title>
        <authorList>
            <consortium name="The Broad Institute Genomics Platform"/>
            <consortium name="The Broad Institute Genome Sequencing Center for Infectious Disease"/>
            <person name="Wu L."/>
            <person name="Ma J."/>
        </authorList>
    </citation>
    <scope>NUCLEOTIDE SEQUENCE [LARGE SCALE GENOMIC DNA]</scope>
    <source>
        <strain evidence="6 7">JCM 3325</strain>
    </source>
</reference>
<evidence type="ECO:0000313" key="7">
    <source>
        <dbReference type="Proteomes" id="UP001501231"/>
    </source>
</evidence>
<name>A0ABN3JTM7_9ACTN</name>
<dbReference type="PROSITE" id="PS51077">
    <property type="entry name" value="HTH_ICLR"/>
    <property type="match status" value="1"/>
</dbReference>
<evidence type="ECO:0000313" key="6">
    <source>
        <dbReference type="EMBL" id="GAA2439314.1"/>
    </source>
</evidence>
<gene>
    <name evidence="6" type="ORF">GCM10010191_63310</name>
</gene>
<dbReference type="InterPro" id="IPR029016">
    <property type="entry name" value="GAF-like_dom_sf"/>
</dbReference>
<keyword evidence="1" id="KW-0805">Transcription regulation</keyword>
<dbReference type="SUPFAM" id="SSF46785">
    <property type="entry name" value="Winged helix' DNA-binding domain"/>
    <property type="match status" value="1"/>
</dbReference>
<sequence>MSEAGLVQRTIWILRAVASRPDGMGLSEVARASGIPKATCYRVLSVLEQERWLLLDSHTKRYRVSLGLLSVVGGLLDTDGAYAGMRQILTELAEQTQETAGLDVLLTPHVMVVAQVPGPRLIGQAMRPVPRTQPVWRTATGKALLSHMGRAEVLRDFAEDFAADPPEGATTLDAFLDGLVPAREQGYAYAFDELEKGAASVAAIVPVRHSAPYGVWIGGPTFRITQERIPELAEAVRAAARSLEEILNISGVVFRH</sequence>
<evidence type="ECO:0000256" key="2">
    <source>
        <dbReference type="ARBA" id="ARBA00023125"/>
    </source>
</evidence>
<evidence type="ECO:0000256" key="3">
    <source>
        <dbReference type="ARBA" id="ARBA00023163"/>
    </source>
</evidence>
<dbReference type="PROSITE" id="PS51078">
    <property type="entry name" value="ICLR_ED"/>
    <property type="match status" value="1"/>
</dbReference>
<proteinExistence type="predicted"/>
<evidence type="ECO:0008006" key="8">
    <source>
        <dbReference type="Google" id="ProtNLM"/>
    </source>
</evidence>
<feature type="domain" description="IclR-ED" evidence="5">
    <location>
        <begin position="67"/>
        <end position="249"/>
    </location>
</feature>
<evidence type="ECO:0000259" key="4">
    <source>
        <dbReference type="PROSITE" id="PS51077"/>
    </source>
</evidence>
<dbReference type="PANTHER" id="PTHR30136">
    <property type="entry name" value="HELIX-TURN-HELIX TRANSCRIPTIONAL REGULATOR, ICLR FAMILY"/>
    <property type="match status" value="1"/>
</dbReference>
<dbReference type="RefSeq" id="WP_344593927.1">
    <property type="nucleotide sequence ID" value="NZ_BAAARW010000024.1"/>
</dbReference>
<dbReference type="Gene3D" id="1.10.10.10">
    <property type="entry name" value="Winged helix-like DNA-binding domain superfamily/Winged helix DNA-binding domain"/>
    <property type="match status" value="1"/>
</dbReference>
<evidence type="ECO:0000259" key="5">
    <source>
        <dbReference type="PROSITE" id="PS51078"/>
    </source>
</evidence>
<keyword evidence="7" id="KW-1185">Reference proteome</keyword>
<evidence type="ECO:0000256" key="1">
    <source>
        <dbReference type="ARBA" id="ARBA00023015"/>
    </source>
</evidence>
<accession>A0ABN3JTM7</accession>
<dbReference type="Gene3D" id="3.30.450.40">
    <property type="match status" value="1"/>
</dbReference>
<dbReference type="InterPro" id="IPR050707">
    <property type="entry name" value="HTH_MetabolicPath_Reg"/>
</dbReference>
<protein>
    <recommendedName>
        <fullName evidence="8">IclR family transcriptional regulator</fullName>
    </recommendedName>
</protein>
<feature type="domain" description="HTH iclR-type" evidence="4">
    <location>
        <begin position="4"/>
        <end position="66"/>
    </location>
</feature>
<dbReference type="InterPro" id="IPR036390">
    <property type="entry name" value="WH_DNA-bd_sf"/>
</dbReference>